<gene>
    <name evidence="12" type="ORF">FCC1311_050582</name>
</gene>
<dbReference type="OrthoDB" id="441517at2759"/>
<dbReference type="InterPro" id="IPR006785">
    <property type="entry name" value="Pex14_N"/>
</dbReference>
<dbReference type="GO" id="GO:0005778">
    <property type="term" value="C:peroxisomal membrane"/>
    <property type="evidence" value="ECO:0007669"/>
    <property type="project" value="UniProtKB-SubCell"/>
</dbReference>
<feature type="domain" description="Peroxisome membrane anchor protein Pex14p N-terminal" evidence="11">
    <location>
        <begin position="799"/>
        <end position="839"/>
    </location>
</feature>
<feature type="domain" description="Peroxisome membrane anchor protein Pex14p N-terminal" evidence="11">
    <location>
        <begin position="1145"/>
        <end position="1186"/>
    </location>
</feature>
<keyword evidence="13" id="KW-1185">Reference proteome</keyword>
<feature type="compositionally biased region" description="Basic residues" evidence="10">
    <location>
        <begin position="207"/>
        <end position="222"/>
    </location>
</feature>
<dbReference type="Proteomes" id="UP000241890">
    <property type="component" value="Unassembled WGS sequence"/>
</dbReference>
<dbReference type="InterPro" id="IPR036388">
    <property type="entry name" value="WH-like_DNA-bd_sf"/>
</dbReference>
<feature type="compositionally biased region" description="Acidic residues" evidence="10">
    <location>
        <begin position="868"/>
        <end position="881"/>
    </location>
</feature>
<feature type="region of interest" description="Disordered" evidence="10">
    <location>
        <begin position="860"/>
        <end position="931"/>
    </location>
</feature>
<evidence type="ECO:0000259" key="11">
    <source>
        <dbReference type="Pfam" id="PF04695"/>
    </source>
</evidence>
<feature type="region of interest" description="Disordered" evidence="10">
    <location>
        <begin position="1246"/>
        <end position="1272"/>
    </location>
</feature>
<feature type="domain" description="Peroxisome membrane anchor protein Pex14p N-terminal" evidence="11">
    <location>
        <begin position="738"/>
        <end position="779"/>
    </location>
</feature>
<evidence type="ECO:0000256" key="5">
    <source>
        <dbReference type="ARBA" id="ARBA00023136"/>
    </source>
</evidence>
<evidence type="ECO:0000256" key="3">
    <source>
        <dbReference type="ARBA" id="ARBA00022927"/>
    </source>
</evidence>
<keyword evidence="4" id="KW-0811">Translocation</keyword>
<evidence type="ECO:0000256" key="9">
    <source>
        <dbReference type="ARBA" id="ARBA00046271"/>
    </source>
</evidence>
<dbReference type="InterPro" id="IPR025655">
    <property type="entry name" value="PEX14"/>
</dbReference>
<evidence type="ECO:0000256" key="7">
    <source>
        <dbReference type="ARBA" id="ARBA00029502"/>
    </source>
</evidence>
<keyword evidence="2" id="KW-0813">Transport</keyword>
<proteinExistence type="inferred from homology"/>
<feature type="region of interest" description="Disordered" evidence="10">
    <location>
        <begin position="195"/>
        <end position="252"/>
    </location>
</feature>
<dbReference type="PANTHER" id="PTHR23058:SF0">
    <property type="entry name" value="PEROXISOMAL MEMBRANE PROTEIN PEX14"/>
    <property type="match status" value="1"/>
</dbReference>
<evidence type="ECO:0000256" key="8">
    <source>
        <dbReference type="ARBA" id="ARBA00029691"/>
    </source>
</evidence>
<evidence type="ECO:0000313" key="12">
    <source>
        <dbReference type="EMBL" id="GBG28837.1"/>
    </source>
</evidence>
<feature type="domain" description="Peroxisome membrane anchor protein Pex14p N-terminal" evidence="11">
    <location>
        <begin position="1282"/>
        <end position="1322"/>
    </location>
</feature>
<keyword evidence="3" id="KW-0653">Protein transport</keyword>
<feature type="region of interest" description="Disordered" evidence="10">
    <location>
        <begin position="1916"/>
        <end position="1940"/>
    </location>
</feature>
<dbReference type="Pfam" id="PF04695">
    <property type="entry name" value="Pex14_N"/>
    <property type="match status" value="8"/>
</dbReference>
<protein>
    <recommendedName>
        <fullName evidence="7">Peroxisomal membrane protein PEX14</fullName>
    </recommendedName>
    <alternativeName>
        <fullName evidence="8">Peroxin-14</fullName>
    </alternativeName>
</protein>
<dbReference type="GO" id="GO:0016560">
    <property type="term" value="P:protein import into peroxisome matrix, docking"/>
    <property type="evidence" value="ECO:0007669"/>
    <property type="project" value="InterPro"/>
</dbReference>
<feature type="domain" description="Peroxisome membrane anchor protein Pex14p N-terminal" evidence="11">
    <location>
        <begin position="558"/>
        <end position="597"/>
    </location>
</feature>
<evidence type="ECO:0000256" key="1">
    <source>
        <dbReference type="ARBA" id="ARBA00005443"/>
    </source>
</evidence>
<evidence type="ECO:0000256" key="2">
    <source>
        <dbReference type="ARBA" id="ARBA00022448"/>
    </source>
</evidence>
<dbReference type="Gene3D" id="1.10.10.10">
    <property type="entry name" value="Winged helix-like DNA-binding domain superfamily/Winged helix DNA-binding domain"/>
    <property type="match status" value="11"/>
</dbReference>
<feature type="compositionally biased region" description="Polar residues" evidence="10">
    <location>
        <begin position="885"/>
        <end position="898"/>
    </location>
</feature>
<comment type="subcellular location">
    <subcellularLocation>
        <location evidence="9">Peroxisome membrane</location>
    </subcellularLocation>
</comment>
<feature type="compositionally biased region" description="Low complexity" evidence="10">
    <location>
        <begin position="396"/>
        <end position="405"/>
    </location>
</feature>
<evidence type="ECO:0000256" key="4">
    <source>
        <dbReference type="ARBA" id="ARBA00023010"/>
    </source>
</evidence>
<accession>A0A2R5GD10</accession>
<comment type="similarity">
    <text evidence="1">Belongs to the peroxin-14 family.</text>
</comment>
<feature type="compositionally biased region" description="Basic and acidic residues" evidence="10">
    <location>
        <begin position="1926"/>
        <end position="1940"/>
    </location>
</feature>
<feature type="domain" description="Peroxisome membrane anchor protein Pex14p N-terminal" evidence="11">
    <location>
        <begin position="499"/>
        <end position="539"/>
    </location>
</feature>
<feature type="compositionally biased region" description="Basic and acidic residues" evidence="10">
    <location>
        <begin position="693"/>
        <end position="706"/>
    </location>
</feature>
<reference evidence="12 13" key="1">
    <citation type="submission" date="2017-12" db="EMBL/GenBank/DDBJ databases">
        <title>Sequencing, de novo assembly and annotation of complete genome of a new Thraustochytrid species, strain FCC1311.</title>
        <authorList>
            <person name="Sedici K."/>
            <person name="Godart F."/>
            <person name="Aiese Cigliano R."/>
            <person name="Sanseverino W."/>
            <person name="Barakat M."/>
            <person name="Ortet P."/>
            <person name="Marechal E."/>
            <person name="Cagnac O."/>
            <person name="Amato A."/>
        </authorList>
    </citation>
    <scope>NUCLEOTIDE SEQUENCE [LARGE SCALE GENOMIC DNA]</scope>
</reference>
<dbReference type="PANTHER" id="PTHR23058">
    <property type="entry name" value="PEROXISOMAL MEMBRANE PROTEIN PEX14"/>
    <property type="match status" value="1"/>
</dbReference>
<sequence>MQALNGDTGSDLEDILEHAAENAAEALANATDLRSRLDNFLATSEKHHMSELLDKDLTMLCSSFMEDETADHPRSVSGLLFFVREMAQDSGNRNLAGEAQGPGEEASLEVKISENVREPLREFFRSMGSIPTCARVREALTLCHESSTIEGTVLVEILAAHGEDFTRGFDDANEQVTERSFVDYFADKYEQYQKESMAIQSPSMRPRSSRPRTSRNRSRKTGGGRGGDNGGAKRRAGTSPSRIRVVRPPRHQLEAKAERERLTRATYTSGEEDLVEVRPKPSPAYVAFQTLHERAKAAARSLGSVTSAQVAEVLNLERPPKDVMRTIGGACLLVGVAPTWKHARGLFRHWHNFLAFASSPSRRELGYGVSVQDPYTEAMADEDDNEGTEPGSNASQQEQQQQQQQSLAETEPVEHARRLYDVSQGEDILVLEEVLDALQTAKQVYDLEHVEWLITLCQRAEERRLERIQEEAMRLVDGWARNLQTYIPADGVPVPDPLRDELIDSAVTFLEDDQVSDRSIDEKVQFLLEKGLNRTEIRIACAQVGIEAPSSLLYAEPTRKQMVDNGAAFLTMEDVKGKTLQEKLSFLQSKGLSKAEMMRACEVAKVNPMPTPEDLENLEEYHERAAREDMIKNGAIFLNHKSMAAKTMRERLEFLKSKGMTATEVAKACERAGVTLDDDLRKEFATPSSPSSAREKTEAKSQEQNHRSPGVAATQDVAAAASNDNEGDDNESAASPVREAMVQKGFTFLTHQSVQGKPAAEKLAFLRQKSLTEAEIKAACEKAGATYAAPDGEGNANNSANVKKAVAFLQHPSAQSRPLREKISYLSSKGLSKDEIEEACRQVGLVKSGITMNATSAQILSSSKDGGDGGETDAEQEGADESDAHGTNSTSSAKNPSPSRAGDDRKSDADDLESRRRIRQGERFLQHAKTQELDEEAKASFLLGKGLSLDEVETAFAVAGLPWAADKMKNVAPEDQSKARMERAERFLREQMDKVSEGETLDAAKQALFLRQQGMSETELTSVFTDLGLDFDADKLDQDMVEIGKVFVTRAGPTEEARTFLREKQNLTDSQIERAFDGRQEDRIERARRFLLSPRAVRTPLADRIRFLRESQKLDTDQIKQALALAGLEATEAEILAAGDSVDAKVMQGAAFLTSPAAASASLAERKEFLRSKGLSEAQINQAFERAGLDPSKEGPQRPELDPLVLQGRSFLKNRKTADTSPADRASFLRNKGLSEEQVRAAFELAGQPPPPLPSESPAEGGTTSAKVPVKSAGGSGAEDLLVEQAAKFLVNEQAASATIGERKAYLRSKGLSDAQIEAAFAKAGLSTGPEDDVREDMVDRGARFLKDPNTADTPIEDRVDFLKQQGLTEDEILQAAMRAKVSLVPSHLCTIPSKQLKADSVKVDPDTEPSGRALQGAMNAMVALLPTIESRAVPSARFGSRALMLLATCLCRCRPARVSAACVAFSSLSLQKGLRNAQLPSEGAADEDVQGLLEACAELAARAAQINRFAKEGLDQMQQVNLHFIKCEDVITAVLQFWRSTRSTDIGIDQGMILARAVHGHFSPAAAFQPMKDATAPAIAKVIEHMSIERHGLAPVAASFFAAGLLRGAPDYAWANDVEKSPQPGLEAAFRRLARKSAQLKDMVMSSGVGCAVVYADSQLSWSSPMLWAVAECLFNEALGGFFLAEDATSVDSRARSAQRFTEREIFKLAPQLVSLVMSKLSGSQASWATRRMHAFATHVHRLCRDDEGLTGVIARRTILALYGTGEEAAATSADGDGSSAGEGDTGSGGSPPPVDLGTHAELARLLQMGYLTVVIIGTKTAPLTDDWMLIWDAMASLNAFQVRVQDTVDLEDLLKRMLRMEGDRGAQILMDLLGTRDDEVYDDEEDNGEEENIDKNDGVKGGAALKLRELGQNRAGRQTPRIRWSTDPRAKPAKGSSKDVLDPRKQLFDWVFAGRLECLLDTGEAWLHDKVRTSASLVSLLIDVAVAHPFVHLNMRAHRWITDMLHAYADAQDSAVLAKANPLDPPPLGLAIVPTYIDASIQAHPHATTTRTLSFAIGSTLSALAAQPDERAQPLALMCLQRFMLALDDRIAGRPKYKQDGAILARILLAALKAVPLPVFPLALDQTVDIIERAPMPESITVGAGGDSASLEGGSAKLTRKELVDLMFNAIQTTDDQPRRTLLAKAYLRLVQSSSCRL</sequence>
<dbReference type="EMBL" id="BEYU01000049">
    <property type="protein sequence ID" value="GBG28837.1"/>
    <property type="molecule type" value="Genomic_DNA"/>
</dbReference>
<evidence type="ECO:0000313" key="13">
    <source>
        <dbReference type="Proteomes" id="UP000241890"/>
    </source>
</evidence>
<feature type="region of interest" description="Disordered" evidence="10">
    <location>
        <begin position="380"/>
        <end position="412"/>
    </location>
</feature>
<feature type="compositionally biased region" description="Gly residues" evidence="10">
    <location>
        <begin position="1780"/>
        <end position="1791"/>
    </location>
</feature>
<feature type="region of interest" description="Disordered" evidence="10">
    <location>
        <begin position="1771"/>
        <end position="1798"/>
    </location>
</feature>
<feature type="domain" description="Peroxisome membrane anchor protein Pex14p N-terminal" evidence="11">
    <location>
        <begin position="1204"/>
        <end position="1243"/>
    </location>
</feature>
<dbReference type="InParanoid" id="A0A2R5GD10"/>
<name>A0A2R5GD10_9STRA</name>
<feature type="compositionally biased region" description="Basic and acidic residues" evidence="10">
    <location>
        <begin position="901"/>
        <end position="931"/>
    </location>
</feature>
<comment type="caution">
    <text evidence="12">The sequence shown here is derived from an EMBL/GenBank/DDBJ whole genome shotgun (WGS) entry which is preliminary data.</text>
</comment>
<keyword evidence="6" id="KW-0576">Peroxisome</keyword>
<evidence type="ECO:0000256" key="6">
    <source>
        <dbReference type="ARBA" id="ARBA00023140"/>
    </source>
</evidence>
<evidence type="ECO:0000256" key="10">
    <source>
        <dbReference type="SAM" id="MobiDB-lite"/>
    </source>
</evidence>
<keyword evidence="5" id="KW-0472">Membrane</keyword>
<dbReference type="GO" id="GO:0005102">
    <property type="term" value="F:signaling receptor binding"/>
    <property type="evidence" value="ECO:0007669"/>
    <property type="project" value="TreeGrafter"/>
</dbReference>
<feature type="domain" description="Peroxisome membrane anchor protein Pex14p N-terminal" evidence="11">
    <location>
        <begin position="1335"/>
        <end position="1376"/>
    </location>
</feature>
<feature type="region of interest" description="Disordered" evidence="10">
    <location>
        <begin position="680"/>
        <end position="714"/>
    </location>
</feature>
<organism evidence="12 13">
    <name type="scientific">Hondaea fermentalgiana</name>
    <dbReference type="NCBI Taxonomy" id="2315210"/>
    <lineage>
        <taxon>Eukaryota</taxon>
        <taxon>Sar</taxon>
        <taxon>Stramenopiles</taxon>
        <taxon>Bigyra</taxon>
        <taxon>Labyrinthulomycetes</taxon>
        <taxon>Thraustochytrida</taxon>
        <taxon>Thraustochytriidae</taxon>
        <taxon>Hondaea</taxon>
    </lineage>
</organism>
<dbReference type="GO" id="GO:1990429">
    <property type="term" value="C:peroxisomal importomer complex"/>
    <property type="evidence" value="ECO:0007669"/>
    <property type="project" value="TreeGrafter"/>
</dbReference>